<keyword evidence="5" id="KW-0997">Cell inner membrane</keyword>
<evidence type="ECO:0000256" key="2">
    <source>
        <dbReference type="ARBA" id="ARBA00006555"/>
    </source>
</evidence>
<evidence type="ECO:0000256" key="8">
    <source>
        <dbReference type="ARBA" id="ARBA00022989"/>
    </source>
</evidence>
<comment type="subcellular location">
    <subcellularLocation>
        <location evidence="1">Cell inner membrane</location>
        <topology evidence="1">Single-pass membrane protein</topology>
        <orientation evidence="1">Periplasmic side</orientation>
    </subcellularLocation>
</comment>
<dbReference type="Proteomes" id="UP000702544">
    <property type="component" value="Unassembled WGS sequence"/>
</dbReference>
<dbReference type="SUPFAM" id="SSF74653">
    <property type="entry name" value="TolA/TonB C-terminal domain"/>
    <property type="match status" value="1"/>
</dbReference>
<feature type="region of interest" description="Disordered" evidence="10">
    <location>
        <begin position="103"/>
        <end position="122"/>
    </location>
</feature>
<dbReference type="PANTHER" id="PTHR33446:SF2">
    <property type="entry name" value="PROTEIN TONB"/>
    <property type="match status" value="1"/>
</dbReference>
<evidence type="ECO:0000256" key="5">
    <source>
        <dbReference type="ARBA" id="ARBA00022519"/>
    </source>
</evidence>
<reference evidence="13 14" key="1">
    <citation type="submission" date="2020-01" db="EMBL/GenBank/DDBJ databases">
        <title>Genomes assembled from Gulf of Kutch pelagic sediment metagenomes.</title>
        <authorList>
            <person name="Chandrashekar M."/>
            <person name="Mahajan M.S."/>
            <person name="Dave K.J."/>
            <person name="Vatsa P."/>
            <person name="Nathani N.M."/>
        </authorList>
    </citation>
    <scope>NUCLEOTIDE SEQUENCE [LARGE SCALE GENOMIC DNA]</scope>
    <source>
        <strain evidence="13">KS3-K002</strain>
    </source>
</reference>
<feature type="domain" description="TonB C-terminal" evidence="12">
    <location>
        <begin position="135"/>
        <end position="226"/>
    </location>
</feature>
<dbReference type="InterPro" id="IPR051045">
    <property type="entry name" value="TonB-dependent_transducer"/>
</dbReference>
<keyword evidence="6 11" id="KW-0812">Transmembrane</keyword>
<evidence type="ECO:0000313" key="13">
    <source>
        <dbReference type="EMBL" id="NIR74513.1"/>
    </source>
</evidence>
<evidence type="ECO:0000256" key="6">
    <source>
        <dbReference type="ARBA" id="ARBA00022692"/>
    </source>
</evidence>
<dbReference type="InterPro" id="IPR006260">
    <property type="entry name" value="TonB/TolA_C"/>
</dbReference>
<proteinExistence type="inferred from homology"/>
<keyword evidence="8 11" id="KW-1133">Transmembrane helix</keyword>
<dbReference type="EMBL" id="JAACAK010000046">
    <property type="protein sequence ID" value="NIR74513.1"/>
    <property type="molecule type" value="Genomic_DNA"/>
</dbReference>
<evidence type="ECO:0000256" key="7">
    <source>
        <dbReference type="ARBA" id="ARBA00022927"/>
    </source>
</evidence>
<evidence type="ECO:0000256" key="4">
    <source>
        <dbReference type="ARBA" id="ARBA00022475"/>
    </source>
</evidence>
<dbReference type="GO" id="GO:0015031">
    <property type="term" value="P:protein transport"/>
    <property type="evidence" value="ECO:0007669"/>
    <property type="project" value="UniProtKB-KW"/>
</dbReference>
<evidence type="ECO:0000256" key="11">
    <source>
        <dbReference type="SAM" id="Phobius"/>
    </source>
</evidence>
<keyword evidence="7" id="KW-0653">Protein transport</keyword>
<dbReference type="InterPro" id="IPR037682">
    <property type="entry name" value="TonB_C"/>
</dbReference>
<dbReference type="AlphaFoldDB" id="A0AAE4Z6J2"/>
<dbReference type="PROSITE" id="PS52015">
    <property type="entry name" value="TONB_CTD"/>
    <property type="match status" value="1"/>
</dbReference>
<dbReference type="GO" id="GO:0098797">
    <property type="term" value="C:plasma membrane protein complex"/>
    <property type="evidence" value="ECO:0007669"/>
    <property type="project" value="TreeGrafter"/>
</dbReference>
<dbReference type="GO" id="GO:0031992">
    <property type="term" value="F:energy transducer activity"/>
    <property type="evidence" value="ECO:0007669"/>
    <property type="project" value="TreeGrafter"/>
</dbReference>
<comment type="similarity">
    <text evidence="2">Belongs to the TonB family.</text>
</comment>
<organism evidence="13 14">
    <name type="scientific">Candidatus Kutchimonas denitrificans</name>
    <dbReference type="NCBI Taxonomy" id="3056748"/>
    <lineage>
        <taxon>Bacteria</taxon>
        <taxon>Pseudomonadati</taxon>
        <taxon>Gemmatimonadota</taxon>
        <taxon>Gemmatimonadia</taxon>
        <taxon>Candidatus Palauibacterales</taxon>
        <taxon>Candidatus Palauibacteraceae</taxon>
        <taxon>Candidatus Kutchimonas</taxon>
    </lineage>
</organism>
<keyword evidence="3" id="KW-0813">Transport</keyword>
<dbReference type="PANTHER" id="PTHR33446">
    <property type="entry name" value="PROTEIN TONB-RELATED"/>
    <property type="match status" value="1"/>
</dbReference>
<name>A0AAE4Z6J2_9BACT</name>
<evidence type="ECO:0000256" key="1">
    <source>
        <dbReference type="ARBA" id="ARBA00004383"/>
    </source>
</evidence>
<evidence type="ECO:0000256" key="3">
    <source>
        <dbReference type="ARBA" id="ARBA00022448"/>
    </source>
</evidence>
<keyword evidence="4" id="KW-1003">Cell membrane</keyword>
<evidence type="ECO:0000256" key="10">
    <source>
        <dbReference type="SAM" id="MobiDB-lite"/>
    </source>
</evidence>
<dbReference type="NCBIfam" id="TIGR01352">
    <property type="entry name" value="tonB_Cterm"/>
    <property type="match status" value="1"/>
</dbReference>
<sequence length="226" mass="25100">MAEKSAEEKHAYHVNANDRFKRSAEQWLYGGIIVATVFHFGLFKFFPELTASDVSFGVNEFEAIELPPEVDIPPPPEQISRPAVPVVAAAELEEDITIAPTTFEENPVENLPPPPSDASRLGDQPVFTPMEVRPELKNSREIQRLLDRLYPKMLKDAGIGGTVQVYVFIDTEGNVQNAQVNESSGYEALDQAALEAAYQLRFSPALNRDKKVPVWISQNITFSVTG</sequence>
<gene>
    <name evidence="13" type="ORF">GWO12_05305</name>
</gene>
<comment type="caution">
    <text evidence="13">The sequence shown here is derived from an EMBL/GenBank/DDBJ whole genome shotgun (WGS) entry which is preliminary data.</text>
</comment>
<accession>A0AAE4Z6J2</accession>
<evidence type="ECO:0000259" key="12">
    <source>
        <dbReference type="PROSITE" id="PS52015"/>
    </source>
</evidence>
<evidence type="ECO:0000313" key="14">
    <source>
        <dbReference type="Proteomes" id="UP000702544"/>
    </source>
</evidence>
<keyword evidence="9 11" id="KW-0472">Membrane</keyword>
<dbReference type="Pfam" id="PF03544">
    <property type="entry name" value="TonB_C"/>
    <property type="match status" value="1"/>
</dbReference>
<protein>
    <submittedName>
        <fullName evidence="13">Energy transducer TonB</fullName>
    </submittedName>
</protein>
<evidence type="ECO:0000256" key="9">
    <source>
        <dbReference type="ARBA" id="ARBA00023136"/>
    </source>
</evidence>
<dbReference type="GO" id="GO:0055085">
    <property type="term" value="P:transmembrane transport"/>
    <property type="evidence" value="ECO:0007669"/>
    <property type="project" value="InterPro"/>
</dbReference>
<dbReference type="Gene3D" id="3.30.1150.10">
    <property type="match status" value="1"/>
</dbReference>
<feature type="transmembrane region" description="Helical" evidence="11">
    <location>
        <begin position="27"/>
        <end position="46"/>
    </location>
</feature>